<dbReference type="eggNOG" id="COG2017">
    <property type="taxonomic scope" value="Bacteria"/>
</dbReference>
<dbReference type="InterPro" id="IPR018052">
    <property type="entry name" value="Ald1_epimerase_CS"/>
</dbReference>
<evidence type="ECO:0000256" key="10">
    <source>
        <dbReference type="PIRSR" id="PIRSR005096-2"/>
    </source>
</evidence>
<feature type="binding site" evidence="11">
    <location>
        <begin position="177"/>
        <end position="179"/>
    </location>
    <ligand>
        <name>beta-D-galactose</name>
        <dbReference type="ChEBI" id="CHEBI:27667"/>
    </ligand>
</feature>
<comment type="similarity">
    <text evidence="3 8">Belongs to the aldose epimerase family.</text>
</comment>
<dbReference type="PANTHER" id="PTHR10091:SF0">
    <property type="entry name" value="GALACTOSE MUTAROTASE"/>
    <property type="match status" value="1"/>
</dbReference>
<evidence type="ECO:0000256" key="6">
    <source>
        <dbReference type="ARBA" id="ARBA00023235"/>
    </source>
</evidence>
<dbReference type="GO" id="GO:0006006">
    <property type="term" value="P:glucose metabolic process"/>
    <property type="evidence" value="ECO:0007669"/>
    <property type="project" value="TreeGrafter"/>
</dbReference>
<dbReference type="RefSeq" id="WP_027890210.1">
    <property type="nucleotide sequence ID" value="NZ_CALXYH010000016.1"/>
</dbReference>
<gene>
    <name evidence="12" type="primary">mro</name>
    <name evidence="12" type="ORF">SAMEA4364220_01671</name>
</gene>
<evidence type="ECO:0000256" key="11">
    <source>
        <dbReference type="PIRSR" id="PIRSR005096-3"/>
    </source>
</evidence>
<dbReference type="AlphaFoldDB" id="A0A239TYQ7"/>
<evidence type="ECO:0000256" key="8">
    <source>
        <dbReference type="PIRNR" id="PIRNR005096"/>
    </source>
</evidence>
<evidence type="ECO:0000256" key="2">
    <source>
        <dbReference type="ARBA" id="ARBA00005028"/>
    </source>
</evidence>
<reference evidence="12 13" key="1">
    <citation type="submission" date="2017-06" db="EMBL/GenBank/DDBJ databases">
        <authorList>
            <consortium name="Pathogen Informatics"/>
        </authorList>
    </citation>
    <scope>NUCLEOTIDE SEQUENCE [LARGE SCALE GENOMIC DNA]</scope>
    <source>
        <strain evidence="12 13">NCTC10570</strain>
    </source>
</reference>
<dbReference type="Gene3D" id="2.70.98.10">
    <property type="match status" value="1"/>
</dbReference>
<evidence type="ECO:0000256" key="7">
    <source>
        <dbReference type="ARBA" id="ARBA00023277"/>
    </source>
</evidence>
<keyword evidence="6 8" id="KW-0413">Isomerase</keyword>
<evidence type="ECO:0000313" key="13">
    <source>
        <dbReference type="Proteomes" id="UP000215383"/>
    </source>
</evidence>
<feature type="active site" description="Proton acceptor" evidence="9">
    <location>
        <position position="313"/>
    </location>
</feature>
<dbReference type="PROSITE" id="PS00545">
    <property type="entry name" value="ALDOSE_1_EPIMERASE"/>
    <property type="match status" value="1"/>
</dbReference>
<dbReference type="EMBL" id="LT906446">
    <property type="protein sequence ID" value="SNV02776.1"/>
    <property type="molecule type" value="Genomic_DNA"/>
</dbReference>
<evidence type="ECO:0000313" key="12">
    <source>
        <dbReference type="EMBL" id="SNV02776.1"/>
    </source>
</evidence>
<keyword evidence="7 8" id="KW-0119">Carbohydrate metabolism</keyword>
<name>A0A239TYQ7_9FIRM</name>
<dbReference type="Proteomes" id="UP000215383">
    <property type="component" value="Chromosome 1"/>
</dbReference>
<dbReference type="InterPro" id="IPR011013">
    <property type="entry name" value="Gal_mutarotase_sf_dom"/>
</dbReference>
<dbReference type="EC" id="5.1.3.3" evidence="4 8"/>
<dbReference type="GO" id="GO:0033499">
    <property type="term" value="P:galactose catabolic process via UDP-galactose, Leloir pathway"/>
    <property type="evidence" value="ECO:0007669"/>
    <property type="project" value="TreeGrafter"/>
</dbReference>
<dbReference type="NCBIfam" id="NF008277">
    <property type="entry name" value="PRK11055.1"/>
    <property type="match status" value="1"/>
</dbReference>
<dbReference type="GO" id="GO:0004034">
    <property type="term" value="F:aldose 1-epimerase activity"/>
    <property type="evidence" value="ECO:0007669"/>
    <property type="project" value="UniProtKB-EC"/>
</dbReference>
<evidence type="ECO:0000256" key="3">
    <source>
        <dbReference type="ARBA" id="ARBA00006206"/>
    </source>
</evidence>
<dbReference type="InterPro" id="IPR047215">
    <property type="entry name" value="Galactose_mutarotase-like"/>
</dbReference>
<proteinExistence type="inferred from homology"/>
<evidence type="ECO:0000256" key="4">
    <source>
        <dbReference type="ARBA" id="ARBA00013185"/>
    </source>
</evidence>
<organism evidence="12 13">
    <name type="scientific">Megamonas hypermegale</name>
    <dbReference type="NCBI Taxonomy" id="158847"/>
    <lineage>
        <taxon>Bacteria</taxon>
        <taxon>Bacillati</taxon>
        <taxon>Bacillota</taxon>
        <taxon>Negativicutes</taxon>
        <taxon>Selenomonadales</taxon>
        <taxon>Selenomonadaceae</taxon>
        <taxon>Megamonas</taxon>
    </lineage>
</organism>
<sequence>MAVTKSDFGVTSKGEKVYSFKIENAKGEYVNIINYGCVIQAIVVEGKDGKLHDVVLGYDDVAGYENGTFFYGAFIGRCGNRIADGKFTLNGKEYQLEINNAPNHLHGGSAGFNTKVYSDFTVGENSVSLRRTSPDGEANYPGNLDVEVTYSFDDDACLRIDYKAKTDADTVVNLTNHSYFNLDGEGEGTVYDQILKLNCPAMVPINENLIPTGEIHTIQKGEAFDFSEGKKIGQDIDKADKQLEIAAGYDHTVLLPEHEGLYTFAEAKSEKTGITLKAATTLPGAQLYSANFLEGKPGKKGHIYVRRGAFCLETQYVPNAVNCDKFDSPVLKAGQERHTVTTYTFGK</sequence>
<dbReference type="GeneID" id="78507664"/>
<dbReference type="InterPro" id="IPR008183">
    <property type="entry name" value="Aldose_1/G6P_1-epimerase"/>
</dbReference>
<dbReference type="InterPro" id="IPR015443">
    <property type="entry name" value="Aldose_1-epimerase"/>
</dbReference>
<evidence type="ECO:0000256" key="5">
    <source>
        <dbReference type="ARBA" id="ARBA00014165"/>
    </source>
</evidence>
<evidence type="ECO:0000256" key="9">
    <source>
        <dbReference type="PIRSR" id="PIRSR005096-1"/>
    </source>
</evidence>
<dbReference type="InterPro" id="IPR014718">
    <property type="entry name" value="GH-type_carb-bd"/>
</dbReference>
<feature type="binding site" evidence="11">
    <location>
        <begin position="80"/>
        <end position="81"/>
    </location>
    <ligand>
        <name>beta-D-galactose</name>
        <dbReference type="ChEBI" id="CHEBI:27667"/>
    </ligand>
</feature>
<dbReference type="CDD" id="cd09019">
    <property type="entry name" value="galactose_mutarotase_like"/>
    <property type="match status" value="1"/>
</dbReference>
<feature type="binding site" evidence="10">
    <location>
        <position position="250"/>
    </location>
    <ligand>
        <name>beta-D-galactose</name>
        <dbReference type="ChEBI" id="CHEBI:27667"/>
    </ligand>
</feature>
<evidence type="ECO:0000256" key="1">
    <source>
        <dbReference type="ARBA" id="ARBA00001614"/>
    </source>
</evidence>
<comment type="catalytic activity">
    <reaction evidence="1 8">
        <text>alpha-D-glucose = beta-D-glucose</text>
        <dbReference type="Rhea" id="RHEA:10264"/>
        <dbReference type="ChEBI" id="CHEBI:15903"/>
        <dbReference type="ChEBI" id="CHEBI:17925"/>
        <dbReference type="EC" id="5.1.3.3"/>
    </reaction>
</comment>
<dbReference type="GO" id="GO:0030246">
    <property type="term" value="F:carbohydrate binding"/>
    <property type="evidence" value="ECO:0007669"/>
    <property type="project" value="InterPro"/>
</dbReference>
<accession>A0A239TYQ7</accession>
<comment type="pathway">
    <text evidence="2 8">Carbohydrate metabolism; hexose metabolism.</text>
</comment>
<dbReference type="SUPFAM" id="SSF74650">
    <property type="entry name" value="Galactose mutarotase-like"/>
    <property type="match status" value="1"/>
</dbReference>
<dbReference type="PANTHER" id="PTHR10091">
    <property type="entry name" value="ALDOSE-1-EPIMERASE"/>
    <property type="match status" value="1"/>
</dbReference>
<keyword evidence="13" id="KW-1185">Reference proteome</keyword>
<dbReference type="UniPathway" id="UPA00242"/>
<feature type="active site" description="Proton donor" evidence="9">
    <location>
        <position position="177"/>
    </location>
</feature>
<protein>
    <recommendedName>
        <fullName evidence="5 8">Aldose 1-epimerase</fullName>
        <ecNumber evidence="4 8">5.1.3.3</ecNumber>
    </recommendedName>
</protein>
<dbReference type="PIRSF" id="PIRSF005096">
    <property type="entry name" value="GALM"/>
    <property type="match status" value="1"/>
</dbReference>
<dbReference type="Pfam" id="PF01263">
    <property type="entry name" value="Aldose_epim"/>
    <property type="match status" value="1"/>
</dbReference>